<dbReference type="Pfam" id="PF13414">
    <property type="entry name" value="TPR_11"/>
    <property type="match status" value="1"/>
</dbReference>
<dbReference type="InterPro" id="IPR011990">
    <property type="entry name" value="TPR-like_helical_dom_sf"/>
</dbReference>
<evidence type="ECO:0000313" key="3">
    <source>
        <dbReference type="EMBL" id="KKK81263.1"/>
    </source>
</evidence>
<keyword evidence="2" id="KW-0802">TPR repeat</keyword>
<dbReference type="Gene3D" id="1.25.40.10">
    <property type="entry name" value="Tetratricopeptide repeat domain"/>
    <property type="match status" value="2"/>
</dbReference>
<feature type="non-terminal residue" evidence="3">
    <location>
        <position position="299"/>
    </location>
</feature>
<dbReference type="AlphaFoldDB" id="A0A0F8YIP2"/>
<proteinExistence type="predicted"/>
<dbReference type="InterPro" id="IPR051012">
    <property type="entry name" value="CellSynth/LPSAsmb/PSIAsmb"/>
</dbReference>
<evidence type="ECO:0000256" key="2">
    <source>
        <dbReference type="ARBA" id="ARBA00022803"/>
    </source>
</evidence>
<reference evidence="3" key="1">
    <citation type="journal article" date="2015" name="Nature">
        <title>Complex archaea that bridge the gap between prokaryotes and eukaryotes.</title>
        <authorList>
            <person name="Spang A."/>
            <person name="Saw J.H."/>
            <person name="Jorgensen S.L."/>
            <person name="Zaremba-Niedzwiedzka K."/>
            <person name="Martijn J."/>
            <person name="Lind A.E."/>
            <person name="van Eijk R."/>
            <person name="Schleper C."/>
            <person name="Guy L."/>
            <person name="Ettema T.J."/>
        </authorList>
    </citation>
    <scope>NUCLEOTIDE SEQUENCE</scope>
</reference>
<organism evidence="3">
    <name type="scientific">marine sediment metagenome</name>
    <dbReference type="NCBI Taxonomy" id="412755"/>
    <lineage>
        <taxon>unclassified sequences</taxon>
        <taxon>metagenomes</taxon>
        <taxon>ecological metagenomes</taxon>
    </lineage>
</organism>
<comment type="caution">
    <text evidence="3">The sequence shown here is derived from an EMBL/GenBank/DDBJ whole genome shotgun (WGS) entry which is preliminary data.</text>
</comment>
<accession>A0A0F8YIP2</accession>
<dbReference type="PROSITE" id="PS51257">
    <property type="entry name" value="PROKAR_LIPOPROTEIN"/>
    <property type="match status" value="1"/>
</dbReference>
<dbReference type="InterPro" id="IPR019734">
    <property type="entry name" value="TPR_rpt"/>
</dbReference>
<gene>
    <name evidence="3" type="ORF">LCGC14_2815250</name>
</gene>
<name>A0A0F8YIP2_9ZZZZ</name>
<dbReference type="PROSITE" id="PS50005">
    <property type="entry name" value="TPR"/>
    <property type="match status" value="2"/>
</dbReference>
<keyword evidence="1" id="KW-0677">Repeat</keyword>
<dbReference type="PANTHER" id="PTHR45586:SF1">
    <property type="entry name" value="LIPOPOLYSACCHARIDE ASSEMBLY PROTEIN B"/>
    <property type="match status" value="1"/>
</dbReference>
<dbReference type="EMBL" id="LAZR01053200">
    <property type="protein sequence ID" value="KKK81263.1"/>
    <property type="molecule type" value="Genomic_DNA"/>
</dbReference>
<dbReference type="SMART" id="SM00028">
    <property type="entry name" value="TPR"/>
    <property type="match status" value="4"/>
</dbReference>
<dbReference type="PANTHER" id="PTHR45586">
    <property type="entry name" value="TPR REPEAT-CONTAINING PROTEIN PA4667"/>
    <property type="match status" value="1"/>
</dbReference>
<dbReference type="PROSITE" id="PS50293">
    <property type="entry name" value="TPR_REGION"/>
    <property type="match status" value="1"/>
</dbReference>
<sequence length="299" mass="34001">MKAKKHLLFLLMLSLAGCGSSADTSDDYVQSGNEYFDNGNYDKARLEYKNAIQIDPRQAEPYYRLALIDEQNKNWKQMFANLTTVEQLDPNHADALVKLGRLYLLGGQIDDALTRTNKALEVKPDDFNAQVLKASIFAKQKKFDEASALLAKISKDYPDHKDVLSLDILISKDKGDLQTALEKSKAAVAKYPEDMSLRLIQLTLYNEMKDYNGMASVYEAMLQRKPDEREIVISYARLLVTMLNKYQEAMQVVETYLANHPDDSDVQQMLLALIDQKDPQEALVKLDEMIKASPDNYEL</sequence>
<dbReference type="SUPFAM" id="SSF48452">
    <property type="entry name" value="TPR-like"/>
    <property type="match status" value="2"/>
</dbReference>
<protein>
    <submittedName>
        <fullName evidence="3">Uncharacterized protein</fullName>
    </submittedName>
</protein>
<dbReference type="Pfam" id="PF14559">
    <property type="entry name" value="TPR_19"/>
    <property type="match status" value="2"/>
</dbReference>
<evidence type="ECO:0000256" key="1">
    <source>
        <dbReference type="ARBA" id="ARBA00022737"/>
    </source>
</evidence>